<gene>
    <name evidence="2" type="ORF">GCM10007380_17120</name>
</gene>
<protein>
    <recommendedName>
        <fullName evidence="1">DnaJ homologue subfamily C member 28 conserved domain-containing protein</fullName>
    </recommendedName>
</protein>
<dbReference type="RefSeq" id="WP_087998106.1">
    <property type="nucleotide sequence ID" value="NZ_BMHB01000001.1"/>
</dbReference>
<dbReference type="InterPro" id="IPR018961">
    <property type="entry name" value="DnaJ_homolog_subfam-C_membr-28"/>
</dbReference>
<sequence>MSDNEKYVDWLDEIVKRHEKEGGFDNLPGIGKPLPKEHLKDDLLTTVIKRSGYKPDWLSKQKKIFDKLEHIVSQIKSEEHSSIISKLINEVNYEIKQYNLGCPFAMQKNYVTRENIEQQLVFWK</sequence>
<name>A0A8J3EXW7_9BACI</name>
<dbReference type="Pfam" id="PF09350">
    <property type="entry name" value="DJC28_CD"/>
    <property type="match status" value="1"/>
</dbReference>
<reference evidence="3" key="1">
    <citation type="journal article" date="2019" name="Int. J. Syst. Evol. Microbiol.">
        <title>The Global Catalogue of Microorganisms (GCM) 10K type strain sequencing project: providing services to taxonomists for standard genome sequencing and annotation.</title>
        <authorList>
            <consortium name="The Broad Institute Genomics Platform"/>
            <consortium name="The Broad Institute Genome Sequencing Center for Infectious Disease"/>
            <person name="Wu L."/>
            <person name="Ma J."/>
        </authorList>
    </citation>
    <scope>NUCLEOTIDE SEQUENCE [LARGE SCALE GENOMIC DNA]</scope>
    <source>
        <strain evidence="3">CGMCC 1.14993</strain>
    </source>
</reference>
<feature type="domain" description="DnaJ homologue subfamily C member 28 conserved" evidence="1">
    <location>
        <begin position="10"/>
        <end position="67"/>
    </location>
</feature>
<keyword evidence="3" id="KW-1185">Reference proteome</keyword>
<evidence type="ECO:0000313" key="3">
    <source>
        <dbReference type="Proteomes" id="UP000626244"/>
    </source>
</evidence>
<dbReference type="EMBL" id="BMHB01000001">
    <property type="protein sequence ID" value="GGI13279.1"/>
    <property type="molecule type" value="Genomic_DNA"/>
</dbReference>
<dbReference type="AlphaFoldDB" id="A0A8J3EXW7"/>
<accession>A0A8J3EXW7</accession>
<evidence type="ECO:0000259" key="1">
    <source>
        <dbReference type="Pfam" id="PF09350"/>
    </source>
</evidence>
<organism evidence="2 3">
    <name type="scientific">Gottfriedia solisilvae</name>
    <dbReference type="NCBI Taxonomy" id="1516104"/>
    <lineage>
        <taxon>Bacteria</taxon>
        <taxon>Bacillati</taxon>
        <taxon>Bacillota</taxon>
        <taxon>Bacilli</taxon>
        <taxon>Bacillales</taxon>
        <taxon>Bacillaceae</taxon>
        <taxon>Gottfriedia</taxon>
    </lineage>
</organism>
<dbReference type="Proteomes" id="UP000626244">
    <property type="component" value="Unassembled WGS sequence"/>
</dbReference>
<dbReference type="OrthoDB" id="9798476at2"/>
<comment type="caution">
    <text evidence="2">The sequence shown here is derived from an EMBL/GenBank/DDBJ whole genome shotgun (WGS) entry which is preliminary data.</text>
</comment>
<proteinExistence type="predicted"/>
<evidence type="ECO:0000313" key="2">
    <source>
        <dbReference type="EMBL" id="GGI13279.1"/>
    </source>
</evidence>